<evidence type="ECO:0000259" key="1">
    <source>
        <dbReference type="Pfam" id="PF01863"/>
    </source>
</evidence>
<keyword evidence="3" id="KW-1185">Reference proteome</keyword>
<accession>A0A1J6HE72</accession>
<reference evidence="2 3" key="1">
    <citation type="submission" date="2016-10" db="EMBL/GenBank/DDBJ databases">
        <title>The Draft Genome Sequence of the Potato Rhizosphere Bacteria Ochrobactrum sp. IPA7.2.</title>
        <authorList>
            <person name="Gogoleva N.E."/>
            <person name="Khlopko Y.A."/>
            <person name="Burygin G.L."/>
            <person name="Plotnikov A.O."/>
        </authorList>
    </citation>
    <scope>NUCLEOTIDE SEQUENCE [LARGE SCALE GENOMIC DNA]</scope>
    <source>
        <strain evidence="2 3">IPA7.2</strain>
    </source>
</reference>
<dbReference type="AlphaFoldDB" id="A0A1J6HE72"/>
<organism evidence="2 3">
    <name type="scientific">Brucella cytisi</name>
    <dbReference type="NCBI Taxonomy" id="407152"/>
    <lineage>
        <taxon>Bacteria</taxon>
        <taxon>Pseudomonadati</taxon>
        <taxon>Pseudomonadota</taxon>
        <taxon>Alphaproteobacteria</taxon>
        <taxon>Hyphomicrobiales</taxon>
        <taxon>Brucellaceae</taxon>
        <taxon>Brucella/Ochrobactrum group</taxon>
        <taxon>Brucella</taxon>
    </lineage>
</organism>
<name>A0A1J6HE72_9HYPH</name>
<dbReference type="EMBL" id="MOEC01000043">
    <property type="protein sequence ID" value="OIS90675.1"/>
    <property type="molecule type" value="Genomic_DNA"/>
</dbReference>
<sequence>MPIFQIGERQFDYTLRRSPSVKKANLTITPQRFELLVPEHATDEQIKAVLHRRRAWILETAQGMQQRAEAQNRVYNFITGAKVPYWGRMTRLTVEPYSGLMAEVNFRNGFIIKYPADLSSEDSDAEIESALRLWLKRRIRDEAKMVVKKYGLPNGLKPRGVQIKDQKHMWGSCGTDRQITLNWHLVFAPKPVFEYAVVHELCHLSIRNHEPEFWQLVGSILPDWEKKKAWLDQNEHLLGWERVRLREI</sequence>
<dbReference type="PANTHER" id="PTHR30399">
    <property type="entry name" value="UNCHARACTERIZED PROTEIN YGJP"/>
    <property type="match status" value="1"/>
</dbReference>
<dbReference type="InterPro" id="IPR002725">
    <property type="entry name" value="YgjP-like_metallopeptidase"/>
</dbReference>
<dbReference type="OrthoDB" id="9795402at2"/>
<dbReference type="CDD" id="cd07344">
    <property type="entry name" value="M48_yhfN_like"/>
    <property type="match status" value="1"/>
</dbReference>
<feature type="domain" description="YgjP-like metallopeptidase" evidence="1">
    <location>
        <begin position="22"/>
        <end position="234"/>
    </location>
</feature>
<dbReference type="GO" id="GO:0016787">
    <property type="term" value="F:hydrolase activity"/>
    <property type="evidence" value="ECO:0007669"/>
    <property type="project" value="UniProtKB-KW"/>
</dbReference>
<evidence type="ECO:0000313" key="2">
    <source>
        <dbReference type="EMBL" id="OIS90675.1"/>
    </source>
</evidence>
<keyword evidence="2" id="KW-0378">Hydrolase</keyword>
<gene>
    <name evidence="2" type="ORF">BLA27_25425</name>
</gene>
<dbReference type="InterPro" id="IPR053136">
    <property type="entry name" value="UTP_pyrophosphatase-like"/>
</dbReference>
<evidence type="ECO:0000313" key="3">
    <source>
        <dbReference type="Proteomes" id="UP000182985"/>
    </source>
</evidence>
<dbReference type="Gene3D" id="3.30.2010.10">
    <property type="entry name" value="Metalloproteases ('zincins'), catalytic domain"/>
    <property type="match status" value="1"/>
</dbReference>
<comment type="caution">
    <text evidence="2">The sequence shown here is derived from an EMBL/GenBank/DDBJ whole genome shotgun (WGS) entry which is preliminary data.</text>
</comment>
<protein>
    <submittedName>
        <fullName evidence="2">Metal-dependent hydrolase</fullName>
    </submittedName>
</protein>
<dbReference type="Pfam" id="PF01863">
    <property type="entry name" value="YgjP-like"/>
    <property type="match status" value="1"/>
</dbReference>
<dbReference type="RefSeq" id="WP_071634100.1">
    <property type="nucleotide sequence ID" value="NZ_MOEC01000043.1"/>
</dbReference>
<proteinExistence type="predicted"/>
<dbReference type="PANTHER" id="PTHR30399:SF1">
    <property type="entry name" value="UTP PYROPHOSPHATASE"/>
    <property type="match status" value="1"/>
</dbReference>
<dbReference type="Proteomes" id="UP000182985">
    <property type="component" value="Unassembled WGS sequence"/>
</dbReference>